<feature type="domain" description="Calcineurin-like phosphoesterase" evidence="3">
    <location>
        <begin position="5"/>
        <end position="152"/>
    </location>
</feature>
<reference evidence="4" key="1">
    <citation type="submission" date="2022-07" db="EMBL/GenBank/DDBJ databases">
        <title>Enhanced cultured diversity of the mouse gut microbiota enables custom-made synthetic communities.</title>
        <authorList>
            <person name="Afrizal A."/>
        </authorList>
    </citation>
    <scope>NUCLEOTIDE SEQUENCE</scope>
    <source>
        <strain evidence="4">DSM 29482</strain>
    </source>
</reference>
<sequence>MIKLRIFVVSDTHGRIEDFVQFAKKLEKPDLIIHLGDYADDGFEIERAMNVDTVVIKGNCDFLVEKRINNEEILTLNGKKVLITHGHRYNVKMDILDLFYRAKEEGADLVLFGHTHNPLIVEEEGILFMNPGSPSLPRGLVGKSFGLVNIEEDIKTKIIEIK</sequence>
<dbReference type="Proteomes" id="UP001142078">
    <property type="component" value="Unassembled WGS sequence"/>
</dbReference>
<keyword evidence="2" id="KW-0479">Metal-binding</keyword>
<dbReference type="PANTHER" id="PTHR11124">
    <property type="entry name" value="VACUOLAR SORTING PROTEIN VPS29"/>
    <property type="match status" value="1"/>
</dbReference>
<dbReference type="AlphaFoldDB" id="A0A9X2MP82"/>
<dbReference type="Gene3D" id="3.60.21.10">
    <property type="match status" value="1"/>
</dbReference>
<dbReference type="SUPFAM" id="SSF56300">
    <property type="entry name" value="Metallo-dependent phosphatases"/>
    <property type="match status" value="1"/>
</dbReference>
<proteinExistence type="inferred from homology"/>
<comment type="caution">
    <text evidence="4">The sequence shown here is derived from an EMBL/GenBank/DDBJ whole genome shotgun (WGS) entry which is preliminary data.</text>
</comment>
<dbReference type="InterPro" id="IPR000979">
    <property type="entry name" value="Phosphodiesterase_MJ0936/Vps29"/>
</dbReference>
<dbReference type="GO" id="GO:0016787">
    <property type="term" value="F:hydrolase activity"/>
    <property type="evidence" value="ECO:0007669"/>
    <property type="project" value="UniProtKB-UniRule"/>
</dbReference>
<dbReference type="EC" id="3.1.4.-" evidence="2"/>
<dbReference type="CDD" id="cd00841">
    <property type="entry name" value="MPP_YfcE"/>
    <property type="match status" value="1"/>
</dbReference>
<gene>
    <name evidence="4" type="ORF">NSA23_10960</name>
</gene>
<comment type="similarity">
    <text evidence="1 2">Belongs to the metallophosphoesterase superfamily. YfcE family.</text>
</comment>
<evidence type="ECO:0000256" key="2">
    <source>
        <dbReference type="RuleBase" id="RU362039"/>
    </source>
</evidence>
<dbReference type="RefSeq" id="WP_257490547.1">
    <property type="nucleotide sequence ID" value="NZ_JANJZL010000007.1"/>
</dbReference>
<evidence type="ECO:0000259" key="3">
    <source>
        <dbReference type="Pfam" id="PF12850"/>
    </source>
</evidence>
<accession>A0A9X2MP82</accession>
<keyword evidence="5" id="KW-1185">Reference proteome</keyword>
<dbReference type="Pfam" id="PF12850">
    <property type="entry name" value="Metallophos_2"/>
    <property type="match status" value="1"/>
</dbReference>
<evidence type="ECO:0000313" key="5">
    <source>
        <dbReference type="Proteomes" id="UP001142078"/>
    </source>
</evidence>
<evidence type="ECO:0000256" key="1">
    <source>
        <dbReference type="ARBA" id="ARBA00008950"/>
    </source>
</evidence>
<dbReference type="EMBL" id="JANJZL010000007">
    <property type="protein sequence ID" value="MCR2044631.1"/>
    <property type="molecule type" value="Genomic_DNA"/>
</dbReference>
<organism evidence="4 5">
    <name type="scientific">Anaerosalibacter massiliensis</name>
    <dbReference type="NCBI Taxonomy" id="1347392"/>
    <lineage>
        <taxon>Bacteria</taxon>
        <taxon>Bacillati</taxon>
        <taxon>Bacillota</taxon>
        <taxon>Tissierellia</taxon>
        <taxon>Tissierellales</taxon>
        <taxon>Sporanaerobacteraceae</taxon>
        <taxon>Anaerosalibacter</taxon>
    </lineage>
</organism>
<protein>
    <recommendedName>
        <fullName evidence="2">Phosphoesterase</fullName>
        <ecNumber evidence="2">3.1.4.-</ecNumber>
    </recommendedName>
</protein>
<dbReference type="InterPro" id="IPR041802">
    <property type="entry name" value="MPP_YfcE"/>
</dbReference>
<name>A0A9X2MP82_9FIRM</name>
<dbReference type="NCBIfam" id="TIGR00040">
    <property type="entry name" value="yfcE"/>
    <property type="match status" value="1"/>
</dbReference>
<comment type="cofactor">
    <cofactor evidence="2">
        <name>a divalent metal cation</name>
        <dbReference type="ChEBI" id="CHEBI:60240"/>
    </cofactor>
</comment>
<dbReference type="InterPro" id="IPR029052">
    <property type="entry name" value="Metallo-depent_PP-like"/>
</dbReference>
<evidence type="ECO:0000313" key="4">
    <source>
        <dbReference type="EMBL" id="MCR2044631.1"/>
    </source>
</evidence>
<dbReference type="GO" id="GO:0046872">
    <property type="term" value="F:metal ion binding"/>
    <property type="evidence" value="ECO:0007669"/>
    <property type="project" value="UniProtKB-KW"/>
</dbReference>
<dbReference type="InterPro" id="IPR024654">
    <property type="entry name" value="Calcineurin-like_PHP_lpxH"/>
</dbReference>